<feature type="region of interest" description="Disordered" evidence="1">
    <location>
        <begin position="38"/>
        <end position="68"/>
    </location>
</feature>
<keyword evidence="3" id="KW-1185">Reference proteome</keyword>
<sequence length="68" mass="7750">MENTHFTQTGDLLGTPPCPHHPHYQQLKLDLLPNWISQTDMSSKSPNPPAFSSSHRFTEKQPPVFYMG</sequence>
<name>A0A507DLW2_9FUNG</name>
<dbReference type="AlphaFoldDB" id="A0A507DLW2"/>
<dbReference type="VEuPathDB" id="FungiDB:SeMB42_g01439"/>
<protein>
    <submittedName>
        <fullName evidence="2">Uncharacterized protein</fullName>
    </submittedName>
</protein>
<feature type="region of interest" description="Disordered" evidence="1">
    <location>
        <begin position="1"/>
        <end position="22"/>
    </location>
</feature>
<evidence type="ECO:0000256" key="1">
    <source>
        <dbReference type="SAM" id="MobiDB-lite"/>
    </source>
</evidence>
<feature type="compositionally biased region" description="Polar residues" evidence="1">
    <location>
        <begin position="1"/>
        <end position="10"/>
    </location>
</feature>
<proteinExistence type="predicted"/>
<dbReference type="EMBL" id="QEAN01000037">
    <property type="protein sequence ID" value="TPX52411.1"/>
    <property type="molecule type" value="Genomic_DNA"/>
</dbReference>
<evidence type="ECO:0000313" key="3">
    <source>
        <dbReference type="Proteomes" id="UP000317494"/>
    </source>
</evidence>
<organism evidence="2 3">
    <name type="scientific">Synchytrium endobioticum</name>
    <dbReference type="NCBI Taxonomy" id="286115"/>
    <lineage>
        <taxon>Eukaryota</taxon>
        <taxon>Fungi</taxon>
        <taxon>Fungi incertae sedis</taxon>
        <taxon>Chytridiomycota</taxon>
        <taxon>Chytridiomycota incertae sedis</taxon>
        <taxon>Chytridiomycetes</taxon>
        <taxon>Synchytriales</taxon>
        <taxon>Synchytriaceae</taxon>
        <taxon>Synchytrium</taxon>
    </lineage>
</organism>
<evidence type="ECO:0000313" key="2">
    <source>
        <dbReference type="EMBL" id="TPX52411.1"/>
    </source>
</evidence>
<dbReference type="Proteomes" id="UP000317494">
    <property type="component" value="Unassembled WGS sequence"/>
</dbReference>
<comment type="caution">
    <text evidence="2">The sequence shown here is derived from an EMBL/GenBank/DDBJ whole genome shotgun (WGS) entry which is preliminary data.</text>
</comment>
<accession>A0A507DLW2</accession>
<feature type="compositionally biased region" description="Polar residues" evidence="1">
    <location>
        <begin position="38"/>
        <end position="55"/>
    </location>
</feature>
<gene>
    <name evidence="2" type="ORF">SeMB42_g01439</name>
</gene>
<reference evidence="2 3" key="1">
    <citation type="journal article" date="2019" name="Sci. Rep.">
        <title>Comparative genomics of chytrid fungi reveal insights into the obligate biotrophic and pathogenic lifestyle of Synchytrium endobioticum.</title>
        <authorList>
            <person name="van de Vossenberg B.T.L.H."/>
            <person name="Warris S."/>
            <person name="Nguyen H.D.T."/>
            <person name="van Gent-Pelzer M.P.E."/>
            <person name="Joly D.L."/>
            <person name="van de Geest H.C."/>
            <person name="Bonants P.J.M."/>
            <person name="Smith D.S."/>
            <person name="Levesque C.A."/>
            <person name="van der Lee T.A.J."/>
        </authorList>
    </citation>
    <scope>NUCLEOTIDE SEQUENCE [LARGE SCALE GENOMIC DNA]</scope>
    <source>
        <strain evidence="2 3">MB42</strain>
    </source>
</reference>